<dbReference type="PROSITE" id="PS50263">
    <property type="entry name" value="CN_HYDROLASE"/>
    <property type="match status" value="1"/>
</dbReference>
<evidence type="ECO:0000259" key="10">
    <source>
        <dbReference type="PROSITE" id="PS50263"/>
    </source>
</evidence>
<dbReference type="InterPro" id="IPR045378">
    <property type="entry name" value="LNT_N"/>
</dbReference>
<dbReference type="Proteomes" id="UP001214250">
    <property type="component" value="Chromosome 2"/>
</dbReference>
<dbReference type="PANTHER" id="PTHR38686">
    <property type="entry name" value="APOLIPOPROTEIN N-ACYLTRANSFERASE"/>
    <property type="match status" value="1"/>
</dbReference>
<comment type="catalytic activity">
    <reaction evidence="9">
        <text>N-terminal S-1,2-diacyl-sn-glyceryl-L-cysteinyl-[lipoprotein] + a glycerophospholipid = N-acyl-S-1,2-diacyl-sn-glyceryl-L-cysteinyl-[lipoprotein] + a 2-acyl-sn-glycero-3-phospholipid + H(+)</text>
        <dbReference type="Rhea" id="RHEA:48228"/>
        <dbReference type="Rhea" id="RHEA-COMP:14681"/>
        <dbReference type="Rhea" id="RHEA-COMP:14684"/>
        <dbReference type="ChEBI" id="CHEBI:15378"/>
        <dbReference type="ChEBI" id="CHEBI:136912"/>
        <dbReference type="ChEBI" id="CHEBI:140656"/>
        <dbReference type="ChEBI" id="CHEBI:140657"/>
        <dbReference type="ChEBI" id="CHEBI:140660"/>
        <dbReference type="EC" id="2.3.1.269"/>
    </reaction>
</comment>
<name>A0ABY7W216_9BACT</name>
<feature type="transmembrane region" description="Helical" evidence="9">
    <location>
        <begin position="12"/>
        <end position="32"/>
    </location>
</feature>
<feature type="transmembrane region" description="Helical" evidence="9">
    <location>
        <begin position="227"/>
        <end position="245"/>
    </location>
</feature>
<dbReference type="PANTHER" id="PTHR38686:SF1">
    <property type="entry name" value="APOLIPOPROTEIN N-ACYLTRANSFERASE"/>
    <property type="match status" value="1"/>
</dbReference>
<evidence type="ECO:0000313" key="12">
    <source>
        <dbReference type="Proteomes" id="UP001214250"/>
    </source>
</evidence>
<dbReference type="CDD" id="cd07571">
    <property type="entry name" value="ALP_N-acyl_transferase"/>
    <property type="match status" value="1"/>
</dbReference>
<feature type="domain" description="CN hydrolase" evidence="10">
    <location>
        <begin position="258"/>
        <end position="522"/>
    </location>
</feature>
<feature type="transmembrane region" description="Helical" evidence="9">
    <location>
        <begin position="61"/>
        <end position="82"/>
    </location>
</feature>
<keyword evidence="7 9" id="KW-0472">Membrane</keyword>
<keyword evidence="3 9" id="KW-1003">Cell membrane</keyword>
<feature type="transmembrane region" description="Helical" evidence="9">
    <location>
        <begin position="534"/>
        <end position="554"/>
    </location>
</feature>
<dbReference type="SUPFAM" id="SSF56317">
    <property type="entry name" value="Carbon-nitrogen hydrolase"/>
    <property type="match status" value="1"/>
</dbReference>
<comment type="similarity">
    <text evidence="2 9">Belongs to the CN hydrolase family. Apolipoprotein N-acyltransferase subfamily.</text>
</comment>
<evidence type="ECO:0000256" key="6">
    <source>
        <dbReference type="ARBA" id="ARBA00022989"/>
    </source>
</evidence>
<feature type="transmembrane region" description="Helical" evidence="9">
    <location>
        <begin position="88"/>
        <end position="106"/>
    </location>
</feature>
<organism evidence="11 12">
    <name type="scientific">Lentisphaera profundi</name>
    <dbReference type="NCBI Taxonomy" id="1658616"/>
    <lineage>
        <taxon>Bacteria</taxon>
        <taxon>Pseudomonadati</taxon>
        <taxon>Lentisphaerota</taxon>
        <taxon>Lentisphaeria</taxon>
        <taxon>Lentisphaerales</taxon>
        <taxon>Lentisphaeraceae</taxon>
        <taxon>Lentisphaera</taxon>
    </lineage>
</organism>
<keyword evidence="12" id="KW-1185">Reference proteome</keyword>
<dbReference type="InterPro" id="IPR036526">
    <property type="entry name" value="C-N_Hydrolase_sf"/>
</dbReference>
<evidence type="ECO:0000256" key="2">
    <source>
        <dbReference type="ARBA" id="ARBA00010065"/>
    </source>
</evidence>
<dbReference type="Pfam" id="PF20154">
    <property type="entry name" value="LNT_N"/>
    <property type="match status" value="1"/>
</dbReference>
<dbReference type="Gene3D" id="3.60.110.10">
    <property type="entry name" value="Carbon-nitrogen hydrolase"/>
    <property type="match status" value="1"/>
</dbReference>
<feature type="transmembrane region" description="Helical" evidence="9">
    <location>
        <begin position="137"/>
        <end position="163"/>
    </location>
</feature>
<evidence type="ECO:0000256" key="5">
    <source>
        <dbReference type="ARBA" id="ARBA00022692"/>
    </source>
</evidence>
<evidence type="ECO:0000256" key="8">
    <source>
        <dbReference type="ARBA" id="ARBA00023315"/>
    </source>
</evidence>
<evidence type="ECO:0000313" key="11">
    <source>
        <dbReference type="EMBL" id="WDE98323.1"/>
    </source>
</evidence>
<feature type="transmembrane region" description="Helical" evidence="9">
    <location>
        <begin position="183"/>
        <end position="207"/>
    </location>
</feature>
<proteinExistence type="inferred from homology"/>
<evidence type="ECO:0000256" key="9">
    <source>
        <dbReference type="HAMAP-Rule" id="MF_01148"/>
    </source>
</evidence>
<evidence type="ECO:0000256" key="3">
    <source>
        <dbReference type="ARBA" id="ARBA00022475"/>
    </source>
</evidence>
<gene>
    <name evidence="9 11" type="primary">lnt</name>
    <name evidence="11" type="ORF">PQO03_21155</name>
</gene>
<dbReference type="RefSeq" id="WP_274153197.1">
    <property type="nucleotide sequence ID" value="NZ_CP117812.1"/>
</dbReference>
<keyword evidence="4 9" id="KW-0808">Transferase</keyword>
<keyword evidence="8 9" id="KW-0012">Acyltransferase</keyword>
<evidence type="ECO:0000256" key="4">
    <source>
        <dbReference type="ARBA" id="ARBA00022679"/>
    </source>
</evidence>
<dbReference type="InterPro" id="IPR003010">
    <property type="entry name" value="C-N_Hydrolase"/>
</dbReference>
<accession>A0ABY7W216</accession>
<reference evidence="11 12" key="1">
    <citation type="submission" date="2023-02" db="EMBL/GenBank/DDBJ databases">
        <title>Genome sequence of Lentisphaera profundi SAORIC-696.</title>
        <authorList>
            <person name="Kim e."/>
            <person name="Cho J.-C."/>
            <person name="Choi A."/>
            <person name="Kang I."/>
        </authorList>
    </citation>
    <scope>NUCLEOTIDE SEQUENCE [LARGE SCALE GENOMIC DNA]</scope>
    <source>
        <strain evidence="11 12">SAORIC-696</strain>
    </source>
</reference>
<dbReference type="HAMAP" id="MF_01148">
    <property type="entry name" value="Lnt"/>
    <property type="match status" value="1"/>
</dbReference>
<comment type="subcellular location">
    <subcellularLocation>
        <location evidence="1 9">Cell membrane</location>
        <topology evidence="1 9">Multi-pass membrane protein</topology>
    </subcellularLocation>
</comment>
<evidence type="ECO:0000256" key="1">
    <source>
        <dbReference type="ARBA" id="ARBA00004651"/>
    </source>
</evidence>
<keyword evidence="5 9" id="KW-0812">Transmembrane</keyword>
<comment type="function">
    <text evidence="9">Catalyzes the phospholipid dependent N-acylation of the N-terminal cysteine of apolipoprotein, the last step in lipoprotein maturation.</text>
</comment>
<dbReference type="Pfam" id="PF00795">
    <property type="entry name" value="CN_hydrolase"/>
    <property type="match status" value="1"/>
</dbReference>
<comment type="pathway">
    <text evidence="9">Protein modification; lipoprotein biosynthesis (N-acyl transfer).</text>
</comment>
<dbReference type="EMBL" id="CP117812">
    <property type="protein sequence ID" value="WDE98323.1"/>
    <property type="molecule type" value="Genomic_DNA"/>
</dbReference>
<keyword evidence="6 9" id="KW-1133">Transmembrane helix</keyword>
<sequence>MSKEPIIIKNSLHPFFKGLIAFIMGLLVNLCFEPFNCHFLAWFAIVPLYLLGLGRHDRGVFFLGSCWGLGYFLGTFYFLYPIFLLCPFLVALIWTPIPGIWLYLICKLRHLLLFPDPLTESAIAPPHKRFLNLRSSFIMWIAAAGLWSCLEWVRTWLFTGLPWNSIEVSQVYQLHFLKNASFIGVNGLAFLIALLNISLAIIIEIYLLRKKSIQINEPYLIPKLKNYLALPVISLFILLSSTIIADKISPKNQTDSSIRVAMIQGNFKPYFKPLSYEEYQFHLQTYKELTETAILQKPDLILWPETPMPSSYQRDPAFPELIRYLSQESQANILFGTGMVDTSPTDLDVKKYYNSALISEPSGEIIARYDKIHTVPYGEYLPGRYLMSSALHEQLNKLRQMGPSLSPGTEFSVFPLKKNSRIGINICFDDVFADISRGFASNGANILCTITNDSWFGETAGGAQHSAHSIFRAVENKLPFLRCGNTCETMVISPEGKIEQILLNPENGSRFTRGILFTELNFCAKPSLTFYNKFPYFIPTLLSIISLSLIFFLLSQMLKRKQTLLKATQTDDN</sequence>
<protein>
    <recommendedName>
        <fullName evidence="9">Apolipoprotein N-acyltransferase</fullName>
        <shortName evidence="9">ALP N-acyltransferase</shortName>
        <ecNumber evidence="9">2.3.1.269</ecNumber>
    </recommendedName>
</protein>
<dbReference type="InterPro" id="IPR004563">
    <property type="entry name" value="Apolipo_AcylTrfase"/>
</dbReference>
<dbReference type="NCBIfam" id="TIGR00546">
    <property type="entry name" value="lnt"/>
    <property type="match status" value="1"/>
</dbReference>
<evidence type="ECO:0000256" key="7">
    <source>
        <dbReference type="ARBA" id="ARBA00023136"/>
    </source>
</evidence>
<dbReference type="EC" id="2.3.1.269" evidence="9"/>